<evidence type="ECO:0000256" key="1">
    <source>
        <dbReference type="SAM" id="MobiDB-lite"/>
    </source>
</evidence>
<dbReference type="Proteomes" id="UP000603865">
    <property type="component" value="Unassembled WGS sequence"/>
</dbReference>
<keyword evidence="3" id="KW-1185">Reference proteome</keyword>
<proteinExistence type="predicted"/>
<organism evidence="2 3">
    <name type="scientific">Deinococcus ruber</name>
    <dbReference type="NCBI Taxonomy" id="1848197"/>
    <lineage>
        <taxon>Bacteria</taxon>
        <taxon>Thermotogati</taxon>
        <taxon>Deinococcota</taxon>
        <taxon>Deinococci</taxon>
        <taxon>Deinococcales</taxon>
        <taxon>Deinococcaceae</taxon>
        <taxon>Deinococcus</taxon>
    </lineage>
</organism>
<reference evidence="2" key="2">
    <citation type="submission" date="2020-09" db="EMBL/GenBank/DDBJ databases">
        <authorList>
            <person name="Sun Q."/>
            <person name="Ohkuma M."/>
        </authorList>
    </citation>
    <scope>NUCLEOTIDE SEQUENCE</scope>
    <source>
        <strain evidence="2">JCM 31311</strain>
    </source>
</reference>
<protein>
    <submittedName>
        <fullName evidence="2">Uncharacterized protein</fullName>
    </submittedName>
</protein>
<reference evidence="2" key="1">
    <citation type="journal article" date="2014" name="Int. J. Syst. Evol. Microbiol.">
        <title>Complete genome sequence of Corynebacterium casei LMG S-19264T (=DSM 44701T), isolated from a smear-ripened cheese.</title>
        <authorList>
            <consortium name="US DOE Joint Genome Institute (JGI-PGF)"/>
            <person name="Walter F."/>
            <person name="Albersmeier A."/>
            <person name="Kalinowski J."/>
            <person name="Ruckert C."/>
        </authorList>
    </citation>
    <scope>NUCLEOTIDE SEQUENCE</scope>
    <source>
        <strain evidence="2">JCM 31311</strain>
    </source>
</reference>
<comment type="caution">
    <text evidence="2">The sequence shown here is derived from an EMBL/GenBank/DDBJ whole genome shotgun (WGS) entry which is preliminary data.</text>
</comment>
<name>A0A918CBP5_9DEIO</name>
<evidence type="ECO:0000313" key="2">
    <source>
        <dbReference type="EMBL" id="GGR13141.1"/>
    </source>
</evidence>
<dbReference type="EMBL" id="BMQL01000015">
    <property type="protein sequence ID" value="GGR13141.1"/>
    <property type="molecule type" value="Genomic_DNA"/>
</dbReference>
<evidence type="ECO:0000313" key="3">
    <source>
        <dbReference type="Proteomes" id="UP000603865"/>
    </source>
</evidence>
<gene>
    <name evidence="2" type="ORF">GCM10008957_27620</name>
</gene>
<dbReference type="AlphaFoldDB" id="A0A918CBP5"/>
<feature type="region of interest" description="Disordered" evidence="1">
    <location>
        <begin position="1"/>
        <end position="21"/>
    </location>
</feature>
<sequence>MTGTSALRKWGEGKNRAQGWPAHGGPRTCLRPTTFLYGCSEITLKPTVRGCLLQARTPVRSGSRAHLQQLARVPHRVNPEPDQQELVIVRGEAQAVSRVRRFLADFGTGPLPLDARVALIEQGIGW</sequence>
<accession>A0A918CBP5</accession>